<dbReference type="AlphaFoldDB" id="A0A0N0V653"/>
<accession>A0A0N0V653</accession>
<comment type="caution">
    <text evidence="2">The sequence shown here is derived from an EMBL/GenBank/DDBJ whole genome shotgun (WGS) entry which is preliminary data.</text>
</comment>
<keyword evidence="2" id="KW-0413">Isomerase</keyword>
<evidence type="ECO:0000313" key="3">
    <source>
        <dbReference type="Proteomes" id="UP000037904"/>
    </source>
</evidence>
<dbReference type="EMBL" id="JXCE01000190">
    <property type="protein sequence ID" value="KPA39485.1"/>
    <property type="molecule type" value="Genomic_DNA"/>
</dbReference>
<dbReference type="InterPro" id="IPR019405">
    <property type="entry name" value="Lactonase_7-beta_prop"/>
</dbReference>
<name>A0A0N0V653_FUSLA</name>
<keyword evidence="3" id="KW-1185">Reference proteome</keyword>
<sequence>MPALELASSVGNTLHHLVTGSFTNTTLFLLAFDTVSRTLTSNSTIPGFGLHQFVSSNAAKDRVYATAMSEPPQLFAWSVDESYKFTHLDTINITSSSCYVSDDGNLAFSSGGSTAHIHAHTENGGIGEMVDELYMVPEEEIKNVNKTRAAGLYGAHAFDVNVNRKGFVPHLGMNSIFMYDIAENGTATPLSINLSPSEGDGPRNSLSSKDGKLLYVMTEHNQWLDVYKVHDTQLEHIQRGSAIPDDVRGTYTFRSNTAQMSRDGKYLFTSTRSWNNTEANGYVATFALDKHGKLKKDKVVAFYEAPVTLGSAGGLRVLPWGDETTQDPKGVSDYMYLSDTSEGWMFILGWTPANHTLDVVASLHYPDNQTPYEATWLD</sequence>
<dbReference type="InterPro" id="IPR015943">
    <property type="entry name" value="WD40/YVTN_repeat-like_dom_sf"/>
</dbReference>
<dbReference type="OrthoDB" id="1715191at2759"/>
<comment type="similarity">
    <text evidence="1">Belongs to the cycloisomerase 2 family.</text>
</comment>
<organism evidence="2 3">
    <name type="scientific">Fusarium langsethiae</name>
    <dbReference type="NCBI Taxonomy" id="179993"/>
    <lineage>
        <taxon>Eukaryota</taxon>
        <taxon>Fungi</taxon>
        <taxon>Dikarya</taxon>
        <taxon>Ascomycota</taxon>
        <taxon>Pezizomycotina</taxon>
        <taxon>Sordariomycetes</taxon>
        <taxon>Hypocreomycetidae</taxon>
        <taxon>Hypocreales</taxon>
        <taxon>Nectriaceae</taxon>
        <taxon>Fusarium</taxon>
    </lineage>
</organism>
<evidence type="ECO:0000256" key="1">
    <source>
        <dbReference type="ARBA" id="ARBA00005564"/>
    </source>
</evidence>
<reference evidence="2 3" key="1">
    <citation type="submission" date="2015-04" db="EMBL/GenBank/DDBJ databases">
        <title>The draft genome sequence of Fusarium langsethiae, a T-2/HT-2 mycotoxin producer.</title>
        <authorList>
            <person name="Lysoe E."/>
            <person name="Divon H.H."/>
            <person name="Terzi V."/>
            <person name="Orru L."/>
            <person name="Lamontanara A."/>
            <person name="Kolseth A.-K."/>
            <person name="Frandsen R.J."/>
            <person name="Nielsen K."/>
            <person name="Thrane U."/>
        </authorList>
    </citation>
    <scope>NUCLEOTIDE SEQUENCE [LARGE SCALE GENOMIC DNA]</scope>
    <source>
        <strain evidence="2 3">Fl201059</strain>
    </source>
</reference>
<dbReference type="SUPFAM" id="SSF75011">
    <property type="entry name" value="3-carboxy-cis,cis-mucoante lactonizing enzyme"/>
    <property type="match status" value="1"/>
</dbReference>
<proteinExistence type="inferred from homology"/>
<dbReference type="PANTHER" id="PTHR30344:SF4">
    <property type="entry name" value="CYCLASE, PUTATIVE (AFU_ORTHOLOGUE AFUA_6G11580)-RELATED"/>
    <property type="match status" value="1"/>
</dbReference>
<protein>
    <submittedName>
        <fullName evidence="2">Muconate cycloisomerase 1</fullName>
    </submittedName>
</protein>
<dbReference type="Pfam" id="PF10282">
    <property type="entry name" value="Lactonase"/>
    <property type="match status" value="1"/>
</dbReference>
<dbReference type="GO" id="GO:0017057">
    <property type="term" value="F:6-phosphogluconolactonase activity"/>
    <property type="evidence" value="ECO:0007669"/>
    <property type="project" value="TreeGrafter"/>
</dbReference>
<dbReference type="PANTHER" id="PTHR30344">
    <property type="entry name" value="6-PHOSPHOGLUCONOLACTONASE-RELATED"/>
    <property type="match status" value="1"/>
</dbReference>
<dbReference type="InterPro" id="IPR050282">
    <property type="entry name" value="Cycloisomerase_2"/>
</dbReference>
<evidence type="ECO:0000313" key="2">
    <source>
        <dbReference type="EMBL" id="KPA39485.1"/>
    </source>
</evidence>
<dbReference type="GO" id="GO:0016853">
    <property type="term" value="F:isomerase activity"/>
    <property type="evidence" value="ECO:0007669"/>
    <property type="project" value="UniProtKB-KW"/>
</dbReference>
<dbReference type="Gene3D" id="2.130.10.10">
    <property type="entry name" value="YVTN repeat-like/Quinoprotein amine dehydrogenase"/>
    <property type="match status" value="1"/>
</dbReference>
<dbReference type="Proteomes" id="UP000037904">
    <property type="component" value="Unassembled WGS sequence"/>
</dbReference>
<gene>
    <name evidence="2" type="ORF">FLAG1_07643</name>
</gene>